<keyword evidence="3 9" id="KW-0418">Kinase</keyword>
<evidence type="ECO:0000256" key="6">
    <source>
        <dbReference type="PROSITE-ProRule" id="PRU10141"/>
    </source>
</evidence>
<dbReference type="CDD" id="cd14014">
    <property type="entry name" value="STKc_PknB_like"/>
    <property type="match status" value="1"/>
</dbReference>
<dbReference type="InterPro" id="IPR008271">
    <property type="entry name" value="Ser/Thr_kinase_AS"/>
</dbReference>
<comment type="caution">
    <text evidence="9">The sequence shown here is derived from an EMBL/GenBank/DDBJ whole genome shotgun (WGS) entry which is preliminary data.</text>
</comment>
<dbReference type="AlphaFoldDB" id="A0AAJ0G447"/>
<feature type="domain" description="Protein kinase" evidence="8">
    <location>
        <begin position="166"/>
        <end position="497"/>
    </location>
</feature>
<evidence type="ECO:0000256" key="5">
    <source>
        <dbReference type="ARBA" id="ARBA00037982"/>
    </source>
</evidence>
<name>A0AAJ0G447_9PEZI</name>
<feature type="compositionally biased region" description="Basic and acidic residues" evidence="7">
    <location>
        <begin position="61"/>
        <end position="75"/>
    </location>
</feature>
<dbReference type="GO" id="GO:0004672">
    <property type="term" value="F:protein kinase activity"/>
    <property type="evidence" value="ECO:0007669"/>
    <property type="project" value="InterPro"/>
</dbReference>
<evidence type="ECO:0000259" key="8">
    <source>
        <dbReference type="PROSITE" id="PS50011"/>
    </source>
</evidence>
<comment type="similarity">
    <text evidence="5">Belongs to the protein kinase superfamily. Ser/Thr protein kinase family. GCN2 subfamily.</text>
</comment>
<dbReference type="PROSITE" id="PS00108">
    <property type="entry name" value="PROTEIN_KINASE_ST"/>
    <property type="match status" value="1"/>
</dbReference>
<keyword evidence="2 6" id="KW-0547">Nucleotide-binding</keyword>
<dbReference type="PANTHER" id="PTHR11042:SF138">
    <property type="entry name" value="SERINE_THREONINE-PROTEIN KINASE IKS1-RELATED"/>
    <property type="match status" value="1"/>
</dbReference>
<accession>A0AAJ0G447</accession>
<dbReference type="Gene3D" id="3.30.200.20">
    <property type="entry name" value="Phosphorylase Kinase, domain 1"/>
    <property type="match status" value="1"/>
</dbReference>
<dbReference type="GO" id="GO:0005737">
    <property type="term" value="C:cytoplasm"/>
    <property type="evidence" value="ECO:0007669"/>
    <property type="project" value="TreeGrafter"/>
</dbReference>
<organism evidence="9 10">
    <name type="scientific">Extremus antarcticus</name>
    <dbReference type="NCBI Taxonomy" id="702011"/>
    <lineage>
        <taxon>Eukaryota</taxon>
        <taxon>Fungi</taxon>
        <taxon>Dikarya</taxon>
        <taxon>Ascomycota</taxon>
        <taxon>Pezizomycotina</taxon>
        <taxon>Dothideomycetes</taxon>
        <taxon>Dothideomycetidae</taxon>
        <taxon>Mycosphaerellales</taxon>
        <taxon>Extremaceae</taxon>
        <taxon>Extremus</taxon>
    </lineage>
</organism>
<dbReference type="SMART" id="SM00220">
    <property type="entry name" value="S_TKc"/>
    <property type="match status" value="1"/>
</dbReference>
<dbReference type="InterPro" id="IPR017441">
    <property type="entry name" value="Protein_kinase_ATP_BS"/>
</dbReference>
<feature type="compositionally biased region" description="Polar residues" evidence="7">
    <location>
        <begin position="100"/>
        <end position="110"/>
    </location>
</feature>
<keyword evidence="10" id="KW-1185">Reference proteome</keyword>
<evidence type="ECO:0000256" key="1">
    <source>
        <dbReference type="ARBA" id="ARBA00022679"/>
    </source>
</evidence>
<dbReference type="PROSITE" id="PS50011">
    <property type="entry name" value="PROTEIN_KINASE_DOM"/>
    <property type="match status" value="1"/>
</dbReference>
<dbReference type="PROSITE" id="PS00107">
    <property type="entry name" value="PROTEIN_KINASE_ATP"/>
    <property type="match status" value="1"/>
</dbReference>
<dbReference type="FunFam" id="1.10.510.10:FF:000699">
    <property type="entry name" value="Probable serine/threonine-protein kinase iksA"/>
    <property type="match status" value="1"/>
</dbReference>
<feature type="compositionally biased region" description="Basic residues" evidence="7">
    <location>
        <begin position="550"/>
        <end position="559"/>
    </location>
</feature>
<feature type="region of interest" description="Disordered" evidence="7">
    <location>
        <begin position="58"/>
        <end position="84"/>
    </location>
</feature>
<dbReference type="GO" id="GO:0005524">
    <property type="term" value="F:ATP binding"/>
    <property type="evidence" value="ECO:0007669"/>
    <property type="project" value="UniProtKB-UniRule"/>
</dbReference>
<evidence type="ECO:0000256" key="4">
    <source>
        <dbReference type="ARBA" id="ARBA00022840"/>
    </source>
</evidence>
<sequence>MANTPPQQMSLIPYPYRGGEIVLRRGNDVVVYDAQSRSLTVRNASEDAVELNECPTCRRPWRNDERESDTSDRRGRPGSRNNESFVKSDYFDLLAESRRQSPAGSGSSTPFKRFTPAALRSGRSRDVSGAHGPPPGPEFVSSAPATFAEEGISSSAFNEGAYERDFREIRELGRGGNGVVLLVEHVLDRISLGQFACKRIPVGNDHDWLNKALTEVRILRRIPHKNLVPYHWVWVQHYRSSDFGPSIPHLFILQEYCIGGDLHAHVMGPKAPDNDSKEKLKERVRRHSRGEMEPLMSQLHGPSQLTFEEILSFFRDITSGLHHLHSKGYIHRDLKPANCLIQKSGNRSTVLISDFGEVQAAGTQRGSSGATGTISYCAPEVLQQNPADGRFGQFTAKSDIFSLGMIVYFMCFGRLPYSMADDINEENEDMDELRAEILKWSGFNDKRRARPDLPEELYKYLRKLLSVHPNERPSTEDILTSINGGVDPGEPAGSPLFEENSSRVSNVDSPRSRPSPHSRNKNQAFVSGPGLSSLPRRISDNDVRPGPKSPARRRSRSSQRRTSTPTSPLERSEIIRRPRHVDLPPPSEETKSPPQSPRLMLPAPPAPRTSTSRILHLAHHPITLVLLRTTLFLGKLVSLTWPCSPFATSRWLLYPLLAVAALDLGLLPFDPRRTLLLLAAHVTTVILAAQHGRLCEFRGTDGWGWDDMTHDDT</sequence>
<feature type="region of interest" description="Disordered" evidence="7">
    <location>
        <begin position="98"/>
        <end position="142"/>
    </location>
</feature>
<protein>
    <submittedName>
        <fullName evidence="9">Serine/threonine-protein kinase iks1</fullName>
    </submittedName>
</protein>
<keyword evidence="1" id="KW-0808">Transferase</keyword>
<evidence type="ECO:0000256" key="7">
    <source>
        <dbReference type="SAM" id="MobiDB-lite"/>
    </source>
</evidence>
<dbReference type="EMBL" id="JAWDJX010000087">
    <property type="protein sequence ID" value="KAK3046558.1"/>
    <property type="molecule type" value="Genomic_DNA"/>
</dbReference>
<dbReference type="Gene3D" id="1.10.510.10">
    <property type="entry name" value="Transferase(Phosphotransferase) domain 1"/>
    <property type="match status" value="1"/>
</dbReference>
<evidence type="ECO:0000256" key="2">
    <source>
        <dbReference type="ARBA" id="ARBA00022741"/>
    </source>
</evidence>
<feature type="binding site" evidence="6">
    <location>
        <position position="198"/>
    </location>
    <ligand>
        <name>ATP</name>
        <dbReference type="ChEBI" id="CHEBI:30616"/>
    </ligand>
</feature>
<evidence type="ECO:0000313" key="10">
    <source>
        <dbReference type="Proteomes" id="UP001271007"/>
    </source>
</evidence>
<feature type="region of interest" description="Disordered" evidence="7">
    <location>
        <begin position="469"/>
        <end position="608"/>
    </location>
</feature>
<dbReference type="GO" id="GO:0005634">
    <property type="term" value="C:nucleus"/>
    <property type="evidence" value="ECO:0007669"/>
    <property type="project" value="TreeGrafter"/>
</dbReference>
<dbReference type="InterPro" id="IPR011009">
    <property type="entry name" value="Kinase-like_dom_sf"/>
</dbReference>
<dbReference type="Pfam" id="PF00069">
    <property type="entry name" value="Pkinase"/>
    <property type="match status" value="1"/>
</dbReference>
<evidence type="ECO:0000256" key="3">
    <source>
        <dbReference type="ARBA" id="ARBA00022777"/>
    </source>
</evidence>
<gene>
    <name evidence="9" type="primary">IKS1</name>
    <name evidence="9" type="ORF">LTR09_011968</name>
</gene>
<keyword evidence="4 6" id="KW-0067">ATP-binding</keyword>
<feature type="compositionally biased region" description="Basic and acidic residues" evidence="7">
    <location>
        <begin position="570"/>
        <end position="582"/>
    </location>
</feature>
<reference evidence="9" key="1">
    <citation type="submission" date="2023-04" db="EMBL/GenBank/DDBJ databases">
        <title>Black Yeasts Isolated from many extreme environments.</title>
        <authorList>
            <person name="Coleine C."/>
            <person name="Stajich J.E."/>
            <person name="Selbmann L."/>
        </authorList>
    </citation>
    <scope>NUCLEOTIDE SEQUENCE</scope>
    <source>
        <strain evidence="9">CCFEE 5312</strain>
    </source>
</reference>
<dbReference type="PANTHER" id="PTHR11042">
    <property type="entry name" value="EUKARYOTIC TRANSLATION INITIATION FACTOR 2-ALPHA KINASE EIF2-ALPHA KINASE -RELATED"/>
    <property type="match status" value="1"/>
</dbReference>
<dbReference type="Proteomes" id="UP001271007">
    <property type="component" value="Unassembled WGS sequence"/>
</dbReference>
<dbReference type="SUPFAM" id="SSF56112">
    <property type="entry name" value="Protein kinase-like (PK-like)"/>
    <property type="match status" value="1"/>
</dbReference>
<dbReference type="InterPro" id="IPR000719">
    <property type="entry name" value="Prot_kinase_dom"/>
</dbReference>
<dbReference type="InterPro" id="IPR050339">
    <property type="entry name" value="CC_SR_Kinase"/>
</dbReference>
<evidence type="ECO:0000313" key="9">
    <source>
        <dbReference type="EMBL" id="KAK3046558.1"/>
    </source>
</evidence>
<proteinExistence type="inferred from homology"/>